<dbReference type="PANTHER" id="PTHR46847">
    <property type="entry name" value="D-ALLOSE-BINDING PERIPLASMIC PROTEIN-RELATED"/>
    <property type="match status" value="1"/>
</dbReference>
<dbReference type="EMBL" id="JAHLFE010000219">
    <property type="protein sequence ID" value="MBU3845300.1"/>
    <property type="molecule type" value="Genomic_DNA"/>
</dbReference>
<feature type="domain" description="Periplasmic binding protein" evidence="8">
    <location>
        <begin position="39"/>
        <end position="315"/>
    </location>
</feature>
<dbReference type="Gene3D" id="3.40.50.2300">
    <property type="match status" value="2"/>
</dbReference>
<evidence type="ECO:0000259" key="8">
    <source>
        <dbReference type="Pfam" id="PF13407"/>
    </source>
</evidence>
<dbReference type="Proteomes" id="UP000733611">
    <property type="component" value="Unassembled WGS sequence"/>
</dbReference>
<dbReference type="GO" id="GO:0055085">
    <property type="term" value="P:transmembrane transport"/>
    <property type="evidence" value="ECO:0007669"/>
    <property type="project" value="UniProtKB-ARBA"/>
</dbReference>
<evidence type="ECO:0000256" key="1">
    <source>
        <dbReference type="ARBA" id="ARBA00004196"/>
    </source>
</evidence>
<evidence type="ECO:0000256" key="4">
    <source>
        <dbReference type="ARBA" id="ARBA00022729"/>
    </source>
</evidence>
<dbReference type="GO" id="GO:0046872">
    <property type="term" value="F:metal ion binding"/>
    <property type="evidence" value="ECO:0007669"/>
    <property type="project" value="UniProtKB-KW"/>
</dbReference>
<evidence type="ECO:0000256" key="2">
    <source>
        <dbReference type="ARBA" id="ARBA00007639"/>
    </source>
</evidence>
<dbReference type="InterPro" id="IPR028082">
    <property type="entry name" value="Peripla_BP_I"/>
</dbReference>
<dbReference type="AlphaFoldDB" id="A0A948TI42"/>
<evidence type="ECO:0000313" key="9">
    <source>
        <dbReference type="EMBL" id="MBU3845300.1"/>
    </source>
</evidence>
<dbReference type="InterPro" id="IPR044085">
    <property type="entry name" value="MglB-like_PBP1"/>
</dbReference>
<dbReference type="SUPFAM" id="SSF53822">
    <property type="entry name" value="Periplasmic binding protein-like I"/>
    <property type="match status" value="1"/>
</dbReference>
<name>A0A948TI42_9GAMM</name>
<sequence length="347" mass="37596">MRKLSKLFAAVALAATAAVGANAAHAAAGDASSPVKVFYYSLNDLFINQLSSSLQDQALANNIKLAQYDANDDLLRQISQIQTALSINRDHTPILVNPVDTQNGTAALRSARKARVPIIFFNRKPSDEALKSYSDAWYVGTIPASAGYYQAEIVTDYYKAHPEMDTNKDGILNYVMLKGEAGHQDTTARSNTFVRTMLDQGIKLKPVGSVNANWSQANAQNQMANIIERVGVQNIEMVVCNNDAMALGAVLALQAEGYNVPDDTSGKFIPVVGIDGLPSALDAVERGIMIGTVFNDYKSTADVMIRIASAYINGEVVTDDLVGYPIKNQTIEIPYVKVTNENISKLR</sequence>
<proteinExistence type="inferred from homology"/>
<organism evidence="9 10">
    <name type="scientific">Candidatus Anaerobiospirillum pullicola</name>
    <dbReference type="NCBI Taxonomy" id="2838451"/>
    <lineage>
        <taxon>Bacteria</taxon>
        <taxon>Pseudomonadati</taxon>
        <taxon>Pseudomonadota</taxon>
        <taxon>Gammaproteobacteria</taxon>
        <taxon>Aeromonadales</taxon>
        <taxon>Succinivibrionaceae</taxon>
        <taxon>Anaerobiospirillum</taxon>
    </lineage>
</organism>
<feature type="signal peptide" evidence="7">
    <location>
        <begin position="1"/>
        <end position="26"/>
    </location>
</feature>
<gene>
    <name evidence="9" type="ORF">H9847_10645</name>
</gene>
<comment type="subcellular location">
    <subcellularLocation>
        <location evidence="1">Cell envelope</location>
    </subcellularLocation>
</comment>
<evidence type="ECO:0000256" key="6">
    <source>
        <dbReference type="ARBA" id="ARBA00034344"/>
    </source>
</evidence>
<dbReference type="CDD" id="cd01539">
    <property type="entry name" value="PBP1_GGBP"/>
    <property type="match status" value="1"/>
</dbReference>
<feature type="chain" id="PRO_5037855703" description="D-galactose/methyl-galactoside binding periplasmic protein MglB" evidence="7">
    <location>
        <begin position="27"/>
        <end position="347"/>
    </location>
</feature>
<comment type="similarity">
    <text evidence="2">Belongs to the bacterial solute-binding protein 2 family.</text>
</comment>
<reference evidence="9" key="2">
    <citation type="submission" date="2021-04" db="EMBL/GenBank/DDBJ databases">
        <authorList>
            <person name="Gilroy R."/>
        </authorList>
    </citation>
    <scope>NUCLEOTIDE SEQUENCE</scope>
    <source>
        <strain evidence="9">378</strain>
    </source>
</reference>
<dbReference type="InterPro" id="IPR025997">
    <property type="entry name" value="SBP_2_dom"/>
</dbReference>
<evidence type="ECO:0000256" key="5">
    <source>
        <dbReference type="ARBA" id="ARBA00034323"/>
    </source>
</evidence>
<evidence type="ECO:0000313" key="10">
    <source>
        <dbReference type="Proteomes" id="UP000733611"/>
    </source>
</evidence>
<evidence type="ECO:0000256" key="3">
    <source>
        <dbReference type="ARBA" id="ARBA00022723"/>
    </source>
</evidence>
<dbReference type="GO" id="GO:0030246">
    <property type="term" value="F:carbohydrate binding"/>
    <property type="evidence" value="ECO:0007669"/>
    <property type="project" value="InterPro"/>
</dbReference>
<keyword evidence="3" id="KW-0479">Metal-binding</keyword>
<protein>
    <recommendedName>
        <fullName evidence="6">D-galactose/methyl-galactoside binding periplasmic protein MglB</fullName>
    </recommendedName>
</protein>
<dbReference type="PANTHER" id="PTHR46847:SF1">
    <property type="entry name" value="D-ALLOSE-BINDING PERIPLASMIC PROTEIN-RELATED"/>
    <property type="match status" value="1"/>
</dbReference>
<accession>A0A948TI42</accession>
<evidence type="ECO:0000256" key="7">
    <source>
        <dbReference type="SAM" id="SignalP"/>
    </source>
</evidence>
<dbReference type="GO" id="GO:0030313">
    <property type="term" value="C:cell envelope"/>
    <property type="evidence" value="ECO:0007669"/>
    <property type="project" value="UniProtKB-SubCell"/>
</dbReference>
<keyword evidence="4 7" id="KW-0732">Signal</keyword>
<comment type="subunit">
    <text evidence="5">The ABC transporter complex is composed of one ATP-binding protein (MglA), two transmembrane proteins (MglC) and a solute-binding protein (MglB).</text>
</comment>
<reference evidence="9" key="1">
    <citation type="journal article" date="2021" name="PeerJ">
        <title>Extensive microbial diversity within the chicken gut microbiome revealed by metagenomics and culture.</title>
        <authorList>
            <person name="Gilroy R."/>
            <person name="Ravi A."/>
            <person name="Getino M."/>
            <person name="Pursley I."/>
            <person name="Horton D.L."/>
            <person name="Alikhan N.F."/>
            <person name="Baker D."/>
            <person name="Gharbi K."/>
            <person name="Hall N."/>
            <person name="Watson M."/>
            <person name="Adriaenssens E.M."/>
            <person name="Foster-Nyarko E."/>
            <person name="Jarju S."/>
            <person name="Secka A."/>
            <person name="Antonio M."/>
            <person name="Oren A."/>
            <person name="Chaudhuri R.R."/>
            <person name="La Ragione R."/>
            <person name="Hildebrand F."/>
            <person name="Pallen M.J."/>
        </authorList>
    </citation>
    <scope>NUCLEOTIDE SEQUENCE</scope>
    <source>
        <strain evidence="9">378</strain>
    </source>
</reference>
<comment type="caution">
    <text evidence="9">The sequence shown here is derived from an EMBL/GenBank/DDBJ whole genome shotgun (WGS) entry which is preliminary data.</text>
</comment>
<dbReference type="Pfam" id="PF13407">
    <property type="entry name" value="Peripla_BP_4"/>
    <property type="match status" value="1"/>
</dbReference>